<evidence type="ECO:0000313" key="3">
    <source>
        <dbReference type="Proteomes" id="UP000824596"/>
    </source>
</evidence>
<sequence length="205" mass="23007">MLPRSPTVDAFNQQALRHFGNQPVSSDMIAYLARIVDRVQKDSTPFPSELLQYGACWYEPEKSRLPALEEFIANLVVSSEVRALPLMSTLVYLNRLKSKLNTTAHGVSSTPHRIFLASLVVAVKFLDDSPPKNKHWVFHSSVQTATSALQFTQGDVNKMEAQLICHLDWDLTMSEQDLCAALAPFLEPLPLNIGKARKKESMARR</sequence>
<dbReference type="Gene3D" id="1.10.472.10">
    <property type="entry name" value="Cyclin-like"/>
    <property type="match status" value="1"/>
</dbReference>
<dbReference type="PANTHER" id="PTHR15615:SF10">
    <property type="entry name" value="PHO85 CYCLIN-2-RELATED"/>
    <property type="match status" value="1"/>
</dbReference>
<evidence type="ECO:0000313" key="2">
    <source>
        <dbReference type="EMBL" id="KAH0961339.1"/>
    </source>
</evidence>
<proteinExistence type="predicted"/>
<dbReference type="GO" id="GO:0005634">
    <property type="term" value="C:nucleus"/>
    <property type="evidence" value="ECO:0007669"/>
    <property type="project" value="TreeGrafter"/>
</dbReference>
<dbReference type="GO" id="GO:0000307">
    <property type="term" value="C:cyclin-dependent protein kinase holoenzyme complex"/>
    <property type="evidence" value="ECO:0007669"/>
    <property type="project" value="TreeGrafter"/>
</dbReference>
<dbReference type="EMBL" id="JAIZPD010000008">
    <property type="protein sequence ID" value="KAH0961339.1"/>
    <property type="molecule type" value="Genomic_DNA"/>
</dbReference>
<gene>
    <name evidence="2" type="ORF">HRG_07417</name>
</gene>
<dbReference type="InterPro" id="IPR036915">
    <property type="entry name" value="Cyclin-like_sf"/>
</dbReference>
<comment type="caution">
    <text evidence="2">The sequence shown here is derived from an EMBL/GenBank/DDBJ whole genome shotgun (WGS) entry which is preliminary data.</text>
</comment>
<dbReference type="GeneID" id="68356546"/>
<feature type="domain" description="Cyclin N-terminal" evidence="1">
    <location>
        <begin position="68"/>
        <end position="172"/>
    </location>
</feature>
<dbReference type="RefSeq" id="XP_044718852.1">
    <property type="nucleotide sequence ID" value="XM_044865888.1"/>
</dbReference>
<dbReference type="OrthoDB" id="5072873at2759"/>
<protein>
    <submittedName>
        <fullName evidence="2">Cyclin domain-containing protein</fullName>
    </submittedName>
</protein>
<dbReference type="Proteomes" id="UP000824596">
    <property type="component" value="Unassembled WGS sequence"/>
</dbReference>
<dbReference type="PANTHER" id="PTHR15615">
    <property type="match status" value="1"/>
</dbReference>
<dbReference type="InterPro" id="IPR013922">
    <property type="entry name" value="Cyclin_PHO80-like"/>
</dbReference>
<evidence type="ECO:0000259" key="1">
    <source>
        <dbReference type="Pfam" id="PF00134"/>
    </source>
</evidence>
<reference evidence="2" key="1">
    <citation type="submission" date="2021-09" db="EMBL/GenBank/DDBJ databases">
        <title>A high-quality genome of the endoparasitic fungus Hirsutella rhossiliensis with a comparison of Hirsutella genomes reveals transposable elements contributing to genome size variation.</title>
        <authorList>
            <person name="Lin R."/>
            <person name="Jiao Y."/>
            <person name="Sun X."/>
            <person name="Ling J."/>
            <person name="Xie B."/>
            <person name="Cheng X."/>
        </authorList>
    </citation>
    <scope>NUCLEOTIDE SEQUENCE</scope>
    <source>
        <strain evidence="2">HR02</strain>
    </source>
</reference>
<dbReference type="GO" id="GO:0019901">
    <property type="term" value="F:protein kinase binding"/>
    <property type="evidence" value="ECO:0007669"/>
    <property type="project" value="InterPro"/>
</dbReference>
<organism evidence="2 3">
    <name type="scientific">Hirsutella rhossiliensis</name>
    <dbReference type="NCBI Taxonomy" id="111463"/>
    <lineage>
        <taxon>Eukaryota</taxon>
        <taxon>Fungi</taxon>
        <taxon>Dikarya</taxon>
        <taxon>Ascomycota</taxon>
        <taxon>Pezizomycotina</taxon>
        <taxon>Sordariomycetes</taxon>
        <taxon>Hypocreomycetidae</taxon>
        <taxon>Hypocreales</taxon>
        <taxon>Ophiocordycipitaceae</taxon>
        <taxon>Hirsutella</taxon>
    </lineage>
</organism>
<dbReference type="CDD" id="cd20557">
    <property type="entry name" value="CYCLIN_ScPCL1-like"/>
    <property type="match status" value="1"/>
</dbReference>
<name>A0A9P8SGQ0_9HYPO</name>
<dbReference type="SUPFAM" id="SSF47954">
    <property type="entry name" value="Cyclin-like"/>
    <property type="match status" value="1"/>
</dbReference>
<keyword evidence="3" id="KW-1185">Reference proteome</keyword>
<dbReference type="GO" id="GO:0016538">
    <property type="term" value="F:cyclin-dependent protein serine/threonine kinase regulator activity"/>
    <property type="evidence" value="ECO:0007669"/>
    <property type="project" value="TreeGrafter"/>
</dbReference>
<accession>A0A9P8SGQ0</accession>
<dbReference type="Pfam" id="PF00134">
    <property type="entry name" value="Cyclin_N"/>
    <property type="match status" value="1"/>
</dbReference>
<dbReference type="AlphaFoldDB" id="A0A9P8SGQ0"/>
<dbReference type="InterPro" id="IPR006671">
    <property type="entry name" value="Cyclin_N"/>
</dbReference>